<dbReference type="Proteomes" id="UP000652219">
    <property type="component" value="Unassembled WGS sequence"/>
</dbReference>
<proteinExistence type="predicted"/>
<reference evidence="2 3" key="1">
    <citation type="journal article" date="2020" name="Phytopathology">
        <title>Genome Sequence Resources of Colletotrichum truncatum, C. plurivorum, C. musicola, and C. sojae: Four Species Pathogenic to Soybean (Glycine max).</title>
        <authorList>
            <person name="Rogerio F."/>
            <person name="Boufleur T.R."/>
            <person name="Ciampi-Guillardi M."/>
            <person name="Sukno S.A."/>
            <person name="Thon M.R."/>
            <person name="Massola Junior N.S."/>
            <person name="Baroncelli R."/>
        </authorList>
    </citation>
    <scope>NUCLEOTIDE SEQUENCE [LARGE SCALE GENOMIC DNA]</scope>
    <source>
        <strain evidence="2 3">LFN0009</strain>
    </source>
</reference>
<keyword evidence="1" id="KW-0812">Transmembrane</keyword>
<keyword evidence="1" id="KW-0472">Membrane</keyword>
<dbReference type="EMBL" id="WIGN01000045">
    <property type="protein sequence ID" value="KAF6814273.1"/>
    <property type="molecule type" value="Genomic_DNA"/>
</dbReference>
<keyword evidence="3" id="KW-1185">Reference proteome</keyword>
<sequence length="135" mass="14576">MLRPKRLHHGKEPGESAPVAIFRLSVVAVVVVAAAAAAAAAACDLRLARLPHATACSSREERNPPLRCPGQLTLDVDNATSCLGASTLRFLPPPVPSLNLLHVRHQRTDQADHTSALKSRDDLSCPCVFLQVRYR</sequence>
<evidence type="ECO:0000256" key="1">
    <source>
        <dbReference type="SAM" id="Phobius"/>
    </source>
</evidence>
<name>A0A8H6JK39_9PEZI</name>
<gene>
    <name evidence="2" type="ORF">CSOJ01_04164</name>
</gene>
<evidence type="ECO:0000313" key="3">
    <source>
        <dbReference type="Proteomes" id="UP000652219"/>
    </source>
</evidence>
<feature type="transmembrane region" description="Helical" evidence="1">
    <location>
        <begin position="20"/>
        <end position="42"/>
    </location>
</feature>
<protein>
    <submittedName>
        <fullName evidence="2">Uncharacterized protein</fullName>
    </submittedName>
</protein>
<dbReference type="AlphaFoldDB" id="A0A8H6JK39"/>
<organism evidence="2 3">
    <name type="scientific">Colletotrichum sojae</name>
    <dbReference type="NCBI Taxonomy" id="2175907"/>
    <lineage>
        <taxon>Eukaryota</taxon>
        <taxon>Fungi</taxon>
        <taxon>Dikarya</taxon>
        <taxon>Ascomycota</taxon>
        <taxon>Pezizomycotina</taxon>
        <taxon>Sordariomycetes</taxon>
        <taxon>Hypocreomycetidae</taxon>
        <taxon>Glomerellales</taxon>
        <taxon>Glomerellaceae</taxon>
        <taxon>Colletotrichum</taxon>
        <taxon>Colletotrichum orchidearum species complex</taxon>
    </lineage>
</organism>
<evidence type="ECO:0000313" key="2">
    <source>
        <dbReference type="EMBL" id="KAF6814273.1"/>
    </source>
</evidence>
<comment type="caution">
    <text evidence="2">The sequence shown here is derived from an EMBL/GenBank/DDBJ whole genome shotgun (WGS) entry which is preliminary data.</text>
</comment>
<keyword evidence="1" id="KW-1133">Transmembrane helix</keyword>
<accession>A0A8H6JK39</accession>